<name>A0A328CCL7_9DELT</name>
<evidence type="ECO:0000313" key="4">
    <source>
        <dbReference type="Proteomes" id="UP000249169"/>
    </source>
</evidence>
<dbReference type="SMART" id="SM00100">
    <property type="entry name" value="cNMP"/>
    <property type="match status" value="2"/>
</dbReference>
<dbReference type="EMBL" id="QHKO01000001">
    <property type="protein sequence ID" value="RAL24981.1"/>
    <property type="molecule type" value="Genomic_DNA"/>
</dbReference>
<feature type="region of interest" description="Disordered" evidence="1">
    <location>
        <begin position="176"/>
        <end position="198"/>
    </location>
</feature>
<organism evidence="3 4">
    <name type="scientific">Lujinxingia litoralis</name>
    <dbReference type="NCBI Taxonomy" id="2211119"/>
    <lineage>
        <taxon>Bacteria</taxon>
        <taxon>Deltaproteobacteria</taxon>
        <taxon>Bradymonadales</taxon>
        <taxon>Lujinxingiaceae</taxon>
        <taxon>Lujinxingia</taxon>
    </lineage>
</organism>
<evidence type="ECO:0000259" key="2">
    <source>
        <dbReference type="PROSITE" id="PS50042"/>
    </source>
</evidence>
<feature type="compositionally biased region" description="Gly residues" evidence="1">
    <location>
        <begin position="179"/>
        <end position="192"/>
    </location>
</feature>
<gene>
    <name evidence="3" type="ORF">DL240_01865</name>
</gene>
<evidence type="ECO:0000313" key="3">
    <source>
        <dbReference type="EMBL" id="RAL24981.1"/>
    </source>
</evidence>
<dbReference type="Gene3D" id="2.60.120.10">
    <property type="entry name" value="Jelly Rolls"/>
    <property type="match status" value="2"/>
</dbReference>
<dbReference type="GO" id="GO:0030552">
    <property type="term" value="F:cAMP binding"/>
    <property type="evidence" value="ECO:0007669"/>
    <property type="project" value="TreeGrafter"/>
</dbReference>
<dbReference type="PANTHER" id="PTHR11635:SF152">
    <property type="entry name" value="CAMP-DEPENDENT PROTEIN KINASE TYPE I REGULATORY SUBUNIT-RELATED"/>
    <property type="match status" value="1"/>
</dbReference>
<dbReference type="PANTHER" id="PTHR11635">
    <property type="entry name" value="CAMP-DEPENDENT PROTEIN KINASE REGULATORY CHAIN"/>
    <property type="match status" value="1"/>
</dbReference>
<dbReference type="GO" id="GO:0005829">
    <property type="term" value="C:cytosol"/>
    <property type="evidence" value="ECO:0007669"/>
    <property type="project" value="TreeGrafter"/>
</dbReference>
<dbReference type="GO" id="GO:0004862">
    <property type="term" value="F:cAMP-dependent protein kinase inhibitor activity"/>
    <property type="evidence" value="ECO:0007669"/>
    <property type="project" value="TreeGrafter"/>
</dbReference>
<dbReference type="InterPro" id="IPR000595">
    <property type="entry name" value="cNMP-bd_dom"/>
</dbReference>
<comment type="caution">
    <text evidence="3">The sequence shown here is derived from an EMBL/GenBank/DDBJ whole genome shotgun (WGS) entry which is preliminary data.</text>
</comment>
<feature type="domain" description="Cyclic nucleotide-binding" evidence="2">
    <location>
        <begin position="231"/>
        <end position="332"/>
    </location>
</feature>
<dbReference type="Proteomes" id="UP000249169">
    <property type="component" value="Unassembled WGS sequence"/>
</dbReference>
<dbReference type="InterPro" id="IPR050503">
    <property type="entry name" value="cAMP-dep_PK_reg_su-like"/>
</dbReference>
<dbReference type="PRINTS" id="PR00103">
    <property type="entry name" value="CAMPKINASE"/>
</dbReference>
<dbReference type="AlphaFoldDB" id="A0A328CCL7"/>
<evidence type="ECO:0000256" key="1">
    <source>
        <dbReference type="SAM" id="MobiDB-lite"/>
    </source>
</evidence>
<keyword evidence="4" id="KW-1185">Reference proteome</keyword>
<feature type="domain" description="Cyclic nucleotide-binding" evidence="2">
    <location>
        <begin position="404"/>
        <end position="506"/>
    </location>
</feature>
<accession>A0A328CCL7</accession>
<dbReference type="SUPFAM" id="SSF51206">
    <property type="entry name" value="cAMP-binding domain-like"/>
    <property type="match status" value="2"/>
</dbReference>
<reference evidence="3 4" key="1">
    <citation type="submission" date="2018-05" db="EMBL/GenBank/DDBJ databases">
        <title>Lujinxingia marina gen. nov. sp. nov., a new facultative anaerobic member of the class Deltaproteobacteria, and proposal of Lujinxingaceae fam. nov.</title>
        <authorList>
            <person name="Li C.-M."/>
        </authorList>
    </citation>
    <scope>NUCLEOTIDE SEQUENCE [LARGE SCALE GENOMIC DNA]</scope>
    <source>
        <strain evidence="3 4">B210</strain>
    </source>
</reference>
<dbReference type="Pfam" id="PF00027">
    <property type="entry name" value="cNMP_binding"/>
    <property type="match status" value="2"/>
</dbReference>
<proteinExistence type="predicted"/>
<dbReference type="PROSITE" id="PS50042">
    <property type="entry name" value="CNMP_BINDING_3"/>
    <property type="match status" value="2"/>
</dbReference>
<dbReference type="InterPro" id="IPR014710">
    <property type="entry name" value="RmlC-like_jellyroll"/>
</dbReference>
<dbReference type="GO" id="GO:0005952">
    <property type="term" value="C:cAMP-dependent protein kinase complex"/>
    <property type="evidence" value="ECO:0007669"/>
    <property type="project" value="InterPro"/>
</dbReference>
<dbReference type="GO" id="GO:0034236">
    <property type="term" value="F:protein kinase A catalytic subunit binding"/>
    <property type="evidence" value="ECO:0007669"/>
    <property type="project" value="TreeGrafter"/>
</dbReference>
<dbReference type="CDD" id="cd00038">
    <property type="entry name" value="CAP_ED"/>
    <property type="match status" value="2"/>
</dbReference>
<dbReference type="InterPro" id="IPR018490">
    <property type="entry name" value="cNMP-bd_dom_sf"/>
</dbReference>
<sequence>MFKGDRTHAHLAGGLAVVRAIVDKDAALRDDSQGAGGAGVGLRIGFANPGVARDKGPGQVAREVEPSLDQFVPYRIVRQGVHGHLGLLKVGEQGFDALKPAVGLEEGVPEFFAINRAVRFRQKEFVEVLFAEFAMLEVHPGGGVFDAKEFRERKIKEGRNLSRNRVVHQRAHDIEEQDGGVGHGGSQGGGACGSSQRRGIRHGAARVYRGEVRRMERPRAEDISWLGKAAVFGRLSEQERRMLASVFRVRDLKAGEVVCKQGDAGDSLAVVTRGELSVRIRSGAGATEVRRLGRFDVFGDMSMLDPAPRSATVVAEGEARIYVLERPMVQSLQANAPVLFSGLVRGVADRVAERLERTNDQIEALLVRKRAPTQPRQPSLKELCSGATRGRPHRGPVALLASGALASFSARELEVFQSATVARRFAPGETICVQDEPARAAFVVVEGWVDVLRAVGERVYRLARVGAGSVLGQLALLRDTRRRATLRAVDEVVLLGLARDRFDALLAAPSSLAIGFQTSVTLSGIRQLRMANQMVGYLEGREEKRVIPDLACWRVREVVGEGMDGGDDVEAIAAAYLQTSLQNWDMSPSELQRVRVVKAEGVMTPAELRARLKT</sequence>
<protein>
    <recommendedName>
        <fullName evidence="2">Cyclic nucleotide-binding domain-containing protein</fullName>
    </recommendedName>
</protein>